<evidence type="ECO:0000313" key="3">
    <source>
        <dbReference type="Proteomes" id="UP000234525"/>
    </source>
</evidence>
<dbReference type="Gene3D" id="3.20.20.140">
    <property type="entry name" value="Metal-dependent hydrolases"/>
    <property type="match status" value="1"/>
</dbReference>
<dbReference type="Gene3D" id="3.10.310.70">
    <property type="match status" value="1"/>
</dbReference>
<gene>
    <name evidence="2" type="ORF">BAUR9175_02945</name>
</gene>
<dbReference type="InterPro" id="IPR013108">
    <property type="entry name" value="Amidohydro_3"/>
</dbReference>
<keyword evidence="3" id="KW-1185">Reference proteome</keyword>
<evidence type="ECO:0000259" key="1">
    <source>
        <dbReference type="Pfam" id="PF07969"/>
    </source>
</evidence>
<accession>A0A2H1JYW5</accession>
<reference evidence="2" key="1">
    <citation type="submission" date="2017-03" db="EMBL/GenBank/DDBJ databases">
        <authorList>
            <person name="Monnet C."/>
        </authorList>
    </citation>
    <scope>NUCLEOTIDE SEQUENCE [LARGE SCALE GENOMIC DNA]</scope>
    <source>
        <strain evidence="2">ATCC 9175</strain>
    </source>
</reference>
<protein>
    <submittedName>
        <fullName evidence="2">Amidohydrolase family protein</fullName>
    </submittedName>
</protein>
<dbReference type="PANTHER" id="PTHR22642:SF2">
    <property type="entry name" value="PROTEIN LONG AFTER FAR-RED 3"/>
    <property type="match status" value="1"/>
</dbReference>
<dbReference type="Proteomes" id="UP000234525">
    <property type="component" value="Unassembled WGS sequence"/>
</dbReference>
<dbReference type="RefSeq" id="WP_101584222.1">
    <property type="nucleotide sequence ID" value="NZ_BJME01000021.1"/>
</dbReference>
<feature type="domain" description="Amidohydrolase 3" evidence="1">
    <location>
        <begin position="3"/>
        <end position="143"/>
    </location>
</feature>
<evidence type="ECO:0000313" key="2">
    <source>
        <dbReference type="EMBL" id="SMX92630.1"/>
    </source>
</evidence>
<comment type="caution">
    <text evidence="2">The sequence shown here is derived from an EMBL/GenBank/DDBJ whole genome shotgun (WGS) entry which is preliminary data.</text>
</comment>
<name>A0A2H1JYW5_BREAU</name>
<sequence length="145" mass="16045">MMGCNLDDIHGYQVYLDHIANYAREHPDDEWVLGSGWYGDVFTDGFPHRRDLDLVVSDRPAAITSHDAHGNWVNIRALEIAEITRETPEPDGGRIVKDTDGNLAGLPFVAAAELVTGLLPSVTSEDLEWALHDLQKYLHSLGIIG</sequence>
<dbReference type="Pfam" id="PF07969">
    <property type="entry name" value="Amidohydro_3"/>
    <property type="match status" value="1"/>
</dbReference>
<organism evidence="2 3">
    <name type="scientific">Brevibacterium aurantiacum</name>
    <dbReference type="NCBI Taxonomy" id="273384"/>
    <lineage>
        <taxon>Bacteria</taxon>
        <taxon>Bacillati</taxon>
        <taxon>Actinomycetota</taxon>
        <taxon>Actinomycetes</taxon>
        <taxon>Micrococcales</taxon>
        <taxon>Brevibacteriaceae</taxon>
        <taxon>Brevibacterium</taxon>
    </lineage>
</organism>
<proteinExistence type="predicted"/>
<dbReference type="AlphaFoldDB" id="A0A2H1JYW5"/>
<dbReference type="PANTHER" id="PTHR22642">
    <property type="entry name" value="IMIDAZOLONEPROPIONASE"/>
    <property type="match status" value="1"/>
</dbReference>
<dbReference type="EMBL" id="FXZB01000021">
    <property type="protein sequence ID" value="SMX92630.1"/>
    <property type="molecule type" value="Genomic_DNA"/>
</dbReference>
<dbReference type="GO" id="GO:0016787">
    <property type="term" value="F:hydrolase activity"/>
    <property type="evidence" value="ECO:0007669"/>
    <property type="project" value="UniProtKB-KW"/>
</dbReference>